<reference evidence="3 4" key="1">
    <citation type="submission" date="2017-10" db="EMBL/GenBank/DDBJ databases">
        <title>The draft genome sequence of Williamsia sp. BULT 1.1 isolated from the semi-arid grassland soils from South Africa.</title>
        <authorList>
            <person name="Kabwe M.H."/>
            <person name="Govender N."/>
            <person name="Mutseka Lunga P."/>
            <person name="Vikram S."/>
            <person name="Makhalanyane T.P."/>
        </authorList>
    </citation>
    <scope>NUCLEOTIDE SEQUENCE [LARGE SCALE GENOMIC DNA]</scope>
    <source>
        <strain evidence="3 4">BULT 1.1</strain>
    </source>
</reference>
<dbReference type="RefSeq" id="WP_099382566.1">
    <property type="nucleotide sequence ID" value="NZ_PEBD01000008.1"/>
</dbReference>
<dbReference type="AlphaFoldDB" id="A0A2G3PL26"/>
<dbReference type="PRINTS" id="PR01438">
    <property type="entry name" value="UNVRSLSTRESS"/>
</dbReference>
<evidence type="ECO:0000313" key="3">
    <source>
        <dbReference type="EMBL" id="PHV66528.1"/>
    </source>
</evidence>
<dbReference type="Proteomes" id="UP000225108">
    <property type="component" value="Unassembled WGS sequence"/>
</dbReference>
<evidence type="ECO:0000256" key="1">
    <source>
        <dbReference type="ARBA" id="ARBA00008791"/>
    </source>
</evidence>
<feature type="domain" description="UspA" evidence="2">
    <location>
        <begin position="11"/>
        <end position="147"/>
    </location>
</feature>
<comment type="similarity">
    <text evidence="1">Belongs to the universal stress protein A family.</text>
</comment>
<dbReference type="SUPFAM" id="SSF52402">
    <property type="entry name" value="Adenine nucleotide alpha hydrolases-like"/>
    <property type="match status" value="2"/>
</dbReference>
<evidence type="ECO:0000313" key="4">
    <source>
        <dbReference type="Proteomes" id="UP000225108"/>
    </source>
</evidence>
<sequence>MNTDASNAPAIVVGIDGSEAALGAARWAADYAAASDSALSLFHAIPRIDWYFANAMVFTPEALATELAEEGRKKIDEAESVIRAVHPDLIIDRHIVNEAVGPAFEKVSATARLVVIGSHWTSAASDLILGGHVIRIVNNSRCPVLVWRRTACPDTDETLPVVVGVDESENSTRALESAFELADTLRAPVTVAHMWETGAAVGLGYGEGPVDWNLLHLLQSNQEQKLDELVAPLRSRFPGAHVNKVYTDTGPAKGLKELSRSAQLVVVGSRGHGKLAGAVLGSVSQSLIHHADCSVLVVH</sequence>
<dbReference type="Gene3D" id="3.40.50.620">
    <property type="entry name" value="HUPs"/>
    <property type="match status" value="2"/>
</dbReference>
<dbReference type="InterPro" id="IPR014729">
    <property type="entry name" value="Rossmann-like_a/b/a_fold"/>
</dbReference>
<gene>
    <name evidence="3" type="ORF">CSW57_09415</name>
</gene>
<accession>A0A2G3PL26</accession>
<dbReference type="PANTHER" id="PTHR46268:SF6">
    <property type="entry name" value="UNIVERSAL STRESS PROTEIN UP12"/>
    <property type="match status" value="1"/>
</dbReference>
<dbReference type="InterPro" id="IPR006016">
    <property type="entry name" value="UspA"/>
</dbReference>
<dbReference type="Pfam" id="PF00582">
    <property type="entry name" value="Usp"/>
    <property type="match status" value="2"/>
</dbReference>
<dbReference type="PANTHER" id="PTHR46268">
    <property type="entry name" value="STRESS RESPONSE PROTEIN NHAX"/>
    <property type="match status" value="1"/>
</dbReference>
<name>A0A2G3PL26_WILMA</name>
<comment type="caution">
    <text evidence="3">The sequence shown here is derived from an EMBL/GenBank/DDBJ whole genome shotgun (WGS) entry which is preliminary data.</text>
</comment>
<dbReference type="InterPro" id="IPR006015">
    <property type="entry name" value="Universal_stress_UspA"/>
</dbReference>
<organism evidence="3 4">
    <name type="scientific">Williamsia marianensis</name>
    <dbReference type="NCBI Taxonomy" id="85044"/>
    <lineage>
        <taxon>Bacteria</taxon>
        <taxon>Bacillati</taxon>
        <taxon>Actinomycetota</taxon>
        <taxon>Actinomycetes</taxon>
        <taxon>Mycobacteriales</taxon>
        <taxon>Nocardiaceae</taxon>
        <taxon>Williamsia</taxon>
    </lineage>
</organism>
<proteinExistence type="inferred from homology"/>
<evidence type="ECO:0000259" key="2">
    <source>
        <dbReference type="Pfam" id="PF00582"/>
    </source>
</evidence>
<dbReference type="EMBL" id="PEBD01000008">
    <property type="protein sequence ID" value="PHV66528.1"/>
    <property type="molecule type" value="Genomic_DNA"/>
</dbReference>
<feature type="domain" description="UspA" evidence="2">
    <location>
        <begin position="161"/>
        <end position="299"/>
    </location>
</feature>
<protein>
    <submittedName>
        <fullName evidence="3">Universal stress protein UspA</fullName>
    </submittedName>
</protein>